<dbReference type="EMBL" id="LM676428">
    <property type="protein sequence ID" value="CEP27184.1"/>
    <property type="molecule type" value="Genomic_DNA"/>
</dbReference>
<reference evidence="3" key="1">
    <citation type="submission" date="2014-08" db="EMBL/GenBank/DDBJ databases">
        <authorList>
            <person name="Falentin Helene"/>
        </authorList>
    </citation>
    <scope>NUCLEOTIDE SEQUENCE</scope>
</reference>
<evidence type="ECO:0000313" key="3">
    <source>
        <dbReference type="EMBL" id="CEP27184.1"/>
    </source>
</evidence>
<dbReference type="KEGG" id="pfre:RM25_1102"/>
<dbReference type="RefSeq" id="WP_013160976.1">
    <property type="nucleotide sequence ID" value="NZ_CP010341.1"/>
</dbReference>
<keyword evidence="2" id="KW-0812">Transmembrane</keyword>
<evidence type="ECO:0000256" key="1">
    <source>
        <dbReference type="SAM" id="MobiDB-lite"/>
    </source>
</evidence>
<keyword evidence="2" id="KW-0472">Membrane</keyword>
<protein>
    <submittedName>
        <fullName evidence="3">Hypothetical membrane anchored protein</fullName>
    </submittedName>
</protein>
<keyword evidence="2" id="KW-1133">Transmembrane helix</keyword>
<proteinExistence type="predicted"/>
<dbReference type="GeneID" id="61222247"/>
<organism evidence="3">
    <name type="scientific">Propionibacterium freudenreichii subsp. freudenreichii</name>
    <dbReference type="NCBI Taxonomy" id="66712"/>
    <lineage>
        <taxon>Bacteria</taxon>
        <taxon>Bacillati</taxon>
        <taxon>Actinomycetota</taxon>
        <taxon>Actinomycetes</taxon>
        <taxon>Propionibacteriales</taxon>
        <taxon>Propionibacteriaceae</taxon>
        <taxon>Propionibacterium</taxon>
    </lineage>
</organism>
<evidence type="ECO:0000256" key="2">
    <source>
        <dbReference type="SAM" id="Phobius"/>
    </source>
</evidence>
<feature type="transmembrane region" description="Helical" evidence="2">
    <location>
        <begin position="41"/>
        <end position="62"/>
    </location>
</feature>
<feature type="region of interest" description="Disordered" evidence="1">
    <location>
        <begin position="1"/>
        <end position="33"/>
    </location>
</feature>
<accession>A0A068VVS5</accession>
<dbReference type="PATRIC" id="fig|66712.6.peg.1130"/>
<gene>
    <name evidence="3" type="ORF">PFCIRM138_12355</name>
</gene>
<dbReference type="AlphaFoldDB" id="A0A068VVS5"/>
<sequence>MRRFSSDLDLTGGAPVRARPSIGEWGPDQVPTTAQKKRLRIWVSIALVAATTAIGVLMYVFYKLLGY</sequence>
<name>A0A068VVS5_PROFF</name>